<keyword evidence="2" id="KW-1185">Reference proteome</keyword>
<feature type="non-terminal residue" evidence="1">
    <location>
        <position position="32"/>
    </location>
</feature>
<proteinExistence type="predicted"/>
<dbReference type="EMBL" id="LXQA010234926">
    <property type="protein sequence ID" value="MCI36557.1"/>
    <property type="molecule type" value="Genomic_DNA"/>
</dbReference>
<dbReference type="Proteomes" id="UP000265520">
    <property type="component" value="Unassembled WGS sequence"/>
</dbReference>
<name>A0A392RJZ2_9FABA</name>
<dbReference type="AlphaFoldDB" id="A0A392RJZ2"/>
<evidence type="ECO:0000313" key="2">
    <source>
        <dbReference type="Proteomes" id="UP000265520"/>
    </source>
</evidence>
<evidence type="ECO:0000313" key="1">
    <source>
        <dbReference type="EMBL" id="MCI36557.1"/>
    </source>
</evidence>
<comment type="caution">
    <text evidence="1">The sequence shown here is derived from an EMBL/GenBank/DDBJ whole genome shotgun (WGS) entry which is preliminary data.</text>
</comment>
<reference evidence="1 2" key="1">
    <citation type="journal article" date="2018" name="Front. Plant Sci.">
        <title>Red Clover (Trifolium pratense) and Zigzag Clover (T. medium) - A Picture of Genomic Similarities and Differences.</title>
        <authorList>
            <person name="Dluhosova J."/>
            <person name="Istvanek J."/>
            <person name="Nedelnik J."/>
            <person name="Repkova J."/>
        </authorList>
    </citation>
    <scope>NUCLEOTIDE SEQUENCE [LARGE SCALE GENOMIC DNA]</scope>
    <source>
        <strain evidence="2">cv. 10/8</strain>
        <tissue evidence="1">Leaf</tissue>
    </source>
</reference>
<accession>A0A392RJZ2</accession>
<organism evidence="1 2">
    <name type="scientific">Trifolium medium</name>
    <dbReference type="NCBI Taxonomy" id="97028"/>
    <lineage>
        <taxon>Eukaryota</taxon>
        <taxon>Viridiplantae</taxon>
        <taxon>Streptophyta</taxon>
        <taxon>Embryophyta</taxon>
        <taxon>Tracheophyta</taxon>
        <taxon>Spermatophyta</taxon>
        <taxon>Magnoliopsida</taxon>
        <taxon>eudicotyledons</taxon>
        <taxon>Gunneridae</taxon>
        <taxon>Pentapetalae</taxon>
        <taxon>rosids</taxon>
        <taxon>fabids</taxon>
        <taxon>Fabales</taxon>
        <taxon>Fabaceae</taxon>
        <taxon>Papilionoideae</taxon>
        <taxon>50 kb inversion clade</taxon>
        <taxon>NPAAA clade</taxon>
        <taxon>Hologalegina</taxon>
        <taxon>IRL clade</taxon>
        <taxon>Trifolieae</taxon>
        <taxon>Trifolium</taxon>
    </lineage>
</organism>
<sequence>MATLARQAANEDKFGYSRYHITGRSLLRIWMR</sequence>
<protein>
    <submittedName>
        <fullName evidence="1">Uncharacterized protein</fullName>
    </submittedName>
</protein>